<sequence>MDPKPELLPLTDFKIQLTGANGTAIIYTGYVAVKLPCSSRQSQMLVLIVKDTEFNSKVPAIVGTNLLREYRQEFEMQSEEFPKSWKIAFDAMLSPIVGQVKATKTVILHPLETKTITGFVRKSDLIEAAVTETGDLPTAFSVCPRVVSLKNPGKTARVPVRVCNLSAKTIRIEIKVFFVTLKR</sequence>
<dbReference type="Proteomes" id="UP000828390">
    <property type="component" value="Unassembled WGS sequence"/>
</dbReference>
<dbReference type="AlphaFoldDB" id="A0A9D4DIP0"/>
<reference evidence="1" key="1">
    <citation type="journal article" date="2019" name="bioRxiv">
        <title>The Genome of the Zebra Mussel, Dreissena polymorpha: A Resource for Invasive Species Research.</title>
        <authorList>
            <person name="McCartney M.A."/>
            <person name="Auch B."/>
            <person name="Kono T."/>
            <person name="Mallez S."/>
            <person name="Zhang Y."/>
            <person name="Obille A."/>
            <person name="Becker A."/>
            <person name="Abrahante J.E."/>
            <person name="Garbe J."/>
            <person name="Badalamenti J.P."/>
            <person name="Herman A."/>
            <person name="Mangelson H."/>
            <person name="Liachko I."/>
            <person name="Sullivan S."/>
            <person name="Sone E.D."/>
            <person name="Koren S."/>
            <person name="Silverstein K.A.T."/>
            <person name="Beckman K.B."/>
            <person name="Gohl D.M."/>
        </authorList>
    </citation>
    <scope>NUCLEOTIDE SEQUENCE</scope>
    <source>
        <strain evidence="1">Duluth1</strain>
        <tissue evidence="1">Whole animal</tissue>
    </source>
</reference>
<gene>
    <name evidence="1" type="ORF">DPMN_184004</name>
</gene>
<protein>
    <submittedName>
        <fullName evidence="1">Uncharacterized protein</fullName>
    </submittedName>
</protein>
<evidence type="ECO:0000313" key="2">
    <source>
        <dbReference type="Proteomes" id="UP000828390"/>
    </source>
</evidence>
<dbReference type="EMBL" id="JAIWYP010000010">
    <property type="protein sequence ID" value="KAH3749506.1"/>
    <property type="molecule type" value="Genomic_DNA"/>
</dbReference>
<name>A0A9D4DIP0_DREPO</name>
<organism evidence="1 2">
    <name type="scientific">Dreissena polymorpha</name>
    <name type="common">Zebra mussel</name>
    <name type="synonym">Mytilus polymorpha</name>
    <dbReference type="NCBI Taxonomy" id="45954"/>
    <lineage>
        <taxon>Eukaryota</taxon>
        <taxon>Metazoa</taxon>
        <taxon>Spiralia</taxon>
        <taxon>Lophotrochozoa</taxon>
        <taxon>Mollusca</taxon>
        <taxon>Bivalvia</taxon>
        <taxon>Autobranchia</taxon>
        <taxon>Heteroconchia</taxon>
        <taxon>Euheterodonta</taxon>
        <taxon>Imparidentia</taxon>
        <taxon>Neoheterodontei</taxon>
        <taxon>Myida</taxon>
        <taxon>Dreissenoidea</taxon>
        <taxon>Dreissenidae</taxon>
        <taxon>Dreissena</taxon>
    </lineage>
</organism>
<reference evidence="1" key="2">
    <citation type="submission" date="2020-11" db="EMBL/GenBank/DDBJ databases">
        <authorList>
            <person name="McCartney M.A."/>
            <person name="Auch B."/>
            <person name="Kono T."/>
            <person name="Mallez S."/>
            <person name="Becker A."/>
            <person name="Gohl D.M."/>
            <person name="Silverstein K.A.T."/>
            <person name="Koren S."/>
            <person name="Bechman K.B."/>
            <person name="Herman A."/>
            <person name="Abrahante J.E."/>
            <person name="Garbe J."/>
        </authorList>
    </citation>
    <scope>NUCLEOTIDE SEQUENCE</scope>
    <source>
        <strain evidence="1">Duluth1</strain>
        <tissue evidence="1">Whole animal</tissue>
    </source>
</reference>
<accession>A0A9D4DIP0</accession>
<evidence type="ECO:0000313" key="1">
    <source>
        <dbReference type="EMBL" id="KAH3749506.1"/>
    </source>
</evidence>
<keyword evidence="2" id="KW-1185">Reference proteome</keyword>
<proteinExistence type="predicted"/>
<comment type="caution">
    <text evidence="1">The sequence shown here is derived from an EMBL/GenBank/DDBJ whole genome shotgun (WGS) entry which is preliminary data.</text>
</comment>